<accession>A0AAW0L1X8</accession>
<keyword evidence="2" id="KW-0067">ATP-binding</keyword>
<evidence type="ECO:0000256" key="3">
    <source>
        <dbReference type="ARBA" id="ARBA00023172"/>
    </source>
</evidence>
<evidence type="ECO:0000313" key="5">
    <source>
        <dbReference type="EMBL" id="KAK7845082.1"/>
    </source>
</evidence>
<dbReference type="Gene3D" id="3.30.250.10">
    <property type="entry name" value="RecA protein, C-terminal domain"/>
    <property type="match status" value="1"/>
</dbReference>
<sequence>MKKAEWGIQFGRGFCCEAEVLELACEHGVIVKEGSNYLIEGKLFSGKHEAEQFLVKNDGILDKIDMILRRQFFERERVSRYYAYLDIENTMDPSLAESMGGHTENILILCPSSAEILPRFINTLTIATVDVIVVDALMVQSSQKSWQGFGNMNEVTWGGNALKFDAVV</sequence>
<proteinExistence type="predicted"/>
<gene>
    <name evidence="5" type="ORF">CFP56_010051</name>
</gene>
<evidence type="ECO:0000313" key="6">
    <source>
        <dbReference type="Proteomes" id="UP000237347"/>
    </source>
</evidence>
<keyword evidence="1" id="KW-0547">Nucleotide-binding</keyword>
<dbReference type="PANTHER" id="PTHR45900:SF4">
    <property type="entry name" value="DNA REPAIR PROTEIN RECA HOMOLOG 2, MITOCHONDRIAL"/>
    <property type="match status" value="1"/>
</dbReference>
<evidence type="ECO:0000256" key="2">
    <source>
        <dbReference type="ARBA" id="ARBA00022840"/>
    </source>
</evidence>
<dbReference type="InterPro" id="IPR013765">
    <property type="entry name" value="DNA_recomb/repair_RecA"/>
</dbReference>
<dbReference type="GO" id="GO:0005524">
    <property type="term" value="F:ATP binding"/>
    <property type="evidence" value="ECO:0007669"/>
    <property type="project" value="UniProtKB-KW"/>
</dbReference>
<dbReference type="Proteomes" id="UP000237347">
    <property type="component" value="Unassembled WGS sequence"/>
</dbReference>
<dbReference type="GO" id="GO:0003697">
    <property type="term" value="F:single-stranded DNA binding"/>
    <property type="evidence" value="ECO:0007669"/>
    <property type="project" value="InterPro"/>
</dbReference>
<dbReference type="PANTHER" id="PTHR45900">
    <property type="entry name" value="RECA"/>
    <property type="match status" value="1"/>
</dbReference>
<comment type="caution">
    <text evidence="5">The sequence shown here is derived from an EMBL/GenBank/DDBJ whole genome shotgun (WGS) entry which is preliminary data.</text>
</comment>
<organism evidence="5 6">
    <name type="scientific">Quercus suber</name>
    <name type="common">Cork oak</name>
    <dbReference type="NCBI Taxonomy" id="58331"/>
    <lineage>
        <taxon>Eukaryota</taxon>
        <taxon>Viridiplantae</taxon>
        <taxon>Streptophyta</taxon>
        <taxon>Embryophyta</taxon>
        <taxon>Tracheophyta</taxon>
        <taxon>Spermatophyta</taxon>
        <taxon>Magnoliopsida</taxon>
        <taxon>eudicotyledons</taxon>
        <taxon>Gunneridae</taxon>
        <taxon>Pentapetalae</taxon>
        <taxon>rosids</taxon>
        <taxon>fabids</taxon>
        <taxon>Fagales</taxon>
        <taxon>Fagaceae</taxon>
        <taxon>Quercus</taxon>
    </lineage>
</organism>
<keyword evidence="3" id="KW-0233">DNA recombination</keyword>
<dbReference type="SUPFAM" id="SSF54752">
    <property type="entry name" value="RecA protein, C-terminal domain"/>
    <property type="match status" value="1"/>
</dbReference>
<dbReference type="EMBL" id="PKMF04000175">
    <property type="protein sequence ID" value="KAK7845082.1"/>
    <property type="molecule type" value="Genomic_DNA"/>
</dbReference>
<feature type="domain" description="RecA-like C-terminal" evidence="4">
    <location>
        <begin position="19"/>
        <end position="70"/>
    </location>
</feature>
<dbReference type="GO" id="GO:0006281">
    <property type="term" value="P:DNA repair"/>
    <property type="evidence" value="ECO:0007669"/>
    <property type="project" value="InterPro"/>
</dbReference>
<keyword evidence="6" id="KW-1185">Reference proteome</keyword>
<reference evidence="5 6" key="1">
    <citation type="journal article" date="2018" name="Sci. Data">
        <title>The draft genome sequence of cork oak.</title>
        <authorList>
            <person name="Ramos A.M."/>
            <person name="Usie A."/>
            <person name="Barbosa P."/>
            <person name="Barros P.M."/>
            <person name="Capote T."/>
            <person name="Chaves I."/>
            <person name="Simoes F."/>
            <person name="Abreu I."/>
            <person name="Carrasquinho I."/>
            <person name="Faro C."/>
            <person name="Guimaraes J.B."/>
            <person name="Mendonca D."/>
            <person name="Nobrega F."/>
            <person name="Rodrigues L."/>
            <person name="Saibo N.J.M."/>
            <person name="Varela M.C."/>
            <person name="Egas C."/>
            <person name="Matos J."/>
            <person name="Miguel C.M."/>
            <person name="Oliveira M.M."/>
            <person name="Ricardo C.P."/>
            <person name="Goncalves S."/>
        </authorList>
    </citation>
    <scope>NUCLEOTIDE SEQUENCE [LARGE SCALE GENOMIC DNA]</scope>
    <source>
        <strain evidence="6">cv. HL8</strain>
    </source>
</reference>
<evidence type="ECO:0000259" key="4">
    <source>
        <dbReference type="Pfam" id="PF21096"/>
    </source>
</evidence>
<dbReference type="InterPro" id="IPR023400">
    <property type="entry name" value="RecA_C_sf"/>
</dbReference>
<evidence type="ECO:0000256" key="1">
    <source>
        <dbReference type="ARBA" id="ARBA00022741"/>
    </source>
</evidence>
<protein>
    <submittedName>
        <fullName evidence="5">Dna repair protein reca like protein 2</fullName>
    </submittedName>
</protein>
<dbReference type="AlphaFoldDB" id="A0AAW0L1X8"/>
<dbReference type="InterPro" id="IPR049261">
    <property type="entry name" value="RecA-like_C"/>
</dbReference>
<dbReference type="Gene3D" id="3.40.50.300">
    <property type="entry name" value="P-loop containing nucleotide triphosphate hydrolases"/>
    <property type="match status" value="1"/>
</dbReference>
<dbReference type="GO" id="GO:0006310">
    <property type="term" value="P:DNA recombination"/>
    <property type="evidence" value="ECO:0007669"/>
    <property type="project" value="UniProtKB-KW"/>
</dbReference>
<dbReference type="Pfam" id="PF21096">
    <property type="entry name" value="RecA_C"/>
    <property type="match status" value="1"/>
</dbReference>
<dbReference type="InterPro" id="IPR027417">
    <property type="entry name" value="P-loop_NTPase"/>
</dbReference>
<name>A0AAW0L1X8_QUESU</name>